<keyword evidence="1" id="KW-0560">Oxidoreductase</keyword>
<dbReference type="PANTHER" id="PTHR13847:SF289">
    <property type="entry name" value="GLYCINE OXIDASE"/>
    <property type="match status" value="1"/>
</dbReference>
<dbReference type="InterPro" id="IPR036188">
    <property type="entry name" value="FAD/NAD-bd_sf"/>
</dbReference>
<comment type="caution">
    <text evidence="3">The sequence shown here is derived from an EMBL/GenBank/DDBJ whole genome shotgun (WGS) entry which is preliminary data.</text>
</comment>
<keyword evidence="4" id="KW-1185">Reference proteome</keyword>
<dbReference type="GO" id="GO:0005737">
    <property type="term" value="C:cytoplasm"/>
    <property type="evidence" value="ECO:0007669"/>
    <property type="project" value="TreeGrafter"/>
</dbReference>
<sequence length="350" mass="39558">MISTEHLIIGQGLAGSVLAWSMMERKLDFHVMDSPSLPKSSMVAAGLYNPVMFNKLRISRMAEKLWPEMLKTYSAIENTIGHKVLHPMKSVKLLNDEELSDWQNKQEDPPGKYIGQIMSHMTIPGIKPFSAAGLILESGYLDIPKLIDGINNILCQKKQMIVEDLDYSSMEFQNERFEIRNLISAKNVIFCEGAAVINNPWFKNAGFHPNKGEIIEIESETIDFDGIIRDKVFLLPSGINRYKVGASYLHNQTNNLPEKKNLPLLTSKLEQLISIPYTITDHKAGMRPAVKDRMPVLGSHPLNKNLMIMNGMGSKGVVYAPYCANIMMNYLTNENYSIPQIINVQRYLKN</sequence>
<dbReference type="Proteomes" id="UP000295221">
    <property type="component" value="Unassembled WGS sequence"/>
</dbReference>
<evidence type="ECO:0000313" key="3">
    <source>
        <dbReference type="EMBL" id="TCO09218.1"/>
    </source>
</evidence>
<evidence type="ECO:0000259" key="2">
    <source>
        <dbReference type="Pfam" id="PF01266"/>
    </source>
</evidence>
<dbReference type="Pfam" id="PF01266">
    <property type="entry name" value="DAO"/>
    <property type="match status" value="1"/>
</dbReference>
<gene>
    <name evidence="3" type="ORF">EV194_103129</name>
</gene>
<dbReference type="EMBL" id="SLWK01000003">
    <property type="protein sequence ID" value="TCO09218.1"/>
    <property type="molecule type" value="Genomic_DNA"/>
</dbReference>
<dbReference type="RefSeq" id="WP_132433093.1">
    <property type="nucleotide sequence ID" value="NZ_SLWK01000003.1"/>
</dbReference>
<dbReference type="PANTHER" id="PTHR13847">
    <property type="entry name" value="SARCOSINE DEHYDROGENASE-RELATED"/>
    <property type="match status" value="1"/>
</dbReference>
<dbReference type="InterPro" id="IPR006076">
    <property type="entry name" value="FAD-dep_OxRdtase"/>
</dbReference>
<dbReference type="GO" id="GO:0016491">
    <property type="term" value="F:oxidoreductase activity"/>
    <property type="evidence" value="ECO:0007669"/>
    <property type="project" value="UniProtKB-KW"/>
</dbReference>
<dbReference type="AlphaFoldDB" id="A0A4R2GLM6"/>
<evidence type="ECO:0000256" key="1">
    <source>
        <dbReference type="ARBA" id="ARBA00023002"/>
    </source>
</evidence>
<proteinExistence type="predicted"/>
<evidence type="ECO:0000313" key="4">
    <source>
        <dbReference type="Proteomes" id="UP000295221"/>
    </source>
</evidence>
<dbReference type="OrthoDB" id="214253at2"/>
<reference evidence="3 4" key="1">
    <citation type="submission" date="2019-03" db="EMBL/GenBank/DDBJ databases">
        <title>Genomic Encyclopedia of Type Strains, Phase IV (KMG-IV): sequencing the most valuable type-strain genomes for metagenomic binning, comparative biology and taxonomic classification.</title>
        <authorList>
            <person name="Goeker M."/>
        </authorList>
    </citation>
    <scope>NUCLEOTIDE SEQUENCE [LARGE SCALE GENOMIC DNA]</scope>
    <source>
        <strain evidence="3 4">DSM 24179</strain>
    </source>
</reference>
<feature type="domain" description="FAD dependent oxidoreductase" evidence="2">
    <location>
        <begin position="7"/>
        <end position="327"/>
    </location>
</feature>
<dbReference type="Gene3D" id="3.30.9.10">
    <property type="entry name" value="D-Amino Acid Oxidase, subunit A, domain 2"/>
    <property type="match status" value="1"/>
</dbReference>
<accession>A0A4R2GLM6</accession>
<dbReference type="Gene3D" id="3.50.50.60">
    <property type="entry name" value="FAD/NAD(P)-binding domain"/>
    <property type="match status" value="1"/>
</dbReference>
<dbReference type="SUPFAM" id="SSF51971">
    <property type="entry name" value="Nucleotide-binding domain"/>
    <property type="match status" value="1"/>
</dbReference>
<protein>
    <submittedName>
        <fullName evidence="3">Glycine/D-amino acid oxidase-like deaminating enzyme</fullName>
    </submittedName>
</protein>
<organism evidence="3 4">
    <name type="scientific">Natronoflexus pectinivorans</name>
    <dbReference type="NCBI Taxonomy" id="682526"/>
    <lineage>
        <taxon>Bacteria</taxon>
        <taxon>Pseudomonadati</taxon>
        <taxon>Bacteroidota</taxon>
        <taxon>Bacteroidia</taxon>
        <taxon>Marinilabiliales</taxon>
        <taxon>Marinilabiliaceae</taxon>
        <taxon>Natronoflexus</taxon>
    </lineage>
</organism>
<name>A0A4R2GLM6_9BACT</name>